<feature type="transmembrane region" description="Helical" evidence="7">
    <location>
        <begin position="152"/>
        <end position="178"/>
    </location>
</feature>
<dbReference type="PROSITE" id="PS50928">
    <property type="entry name" value="ABC_TM1"/>
    <property type="match status" value="1"/>
</dbReference>
<gene>
    <name evidence="9" type="ORF">HCU73_03900</name>
</gene>
<dbReference type="InterPro" id="IPR050901">
    <property type="entry name" value="BP-dep_ABC_trans_perm"/>
</dbReference>
<dbReference type="CDD" id="cd06261">
    <property type="entry name" value="TM_PBP2"/>
    <property type="match status" value="1"/>
</dbReference>
<evidence type="ECO:0000256" key="4">
    <source>
        <dbReference type="ARBA" id="ARBA00022692"/>
    </source>
</evidence>
<dbReference type="AlphaFoldDB" id="A0A7X6JYE7"/>
<dbReference type="SUPFAM" id="SSF161098">
    <property type="entry name" value="MetI-like"/>
    <property type="match status" value="1"/>
</dbReference>
<keyword evidence="5 7" id="KW-1133">Transmembrane helix</keyword>
<reference evidence="9 10" key="1">
    <citation type="submission" date="2020-04" db="EMBL/GenBank/DDBJ databases">
        <authorList>
            <person name="Yoon J."/>
        </authorList>
    </citation>
    <scope>NUCLEOTIDE SEQUENCE [LARGE SCALE GENOMIC DNA]</scope>
    <source>
        <strain evidence="9 10">KMU-115</strain>
    </source>
</reference>
<dbReference type="Pfam" id="PF00528">
    <property type="entry name" value="BPD_transp_1"/>
    <property type="match status" value="1"/>
</dbReference>
<protein>
    <submittedName>
        <fullName evidence="9">Carbohydrate ABC transporter permease</fullName>
    </submittedName>
</protein>
<sequence>MGASRRSTALVVISTALVALWVILAAFPFLWTLWGSFKVQGDFFSRSDWMNALTGPLTQEQTGGAFTGQGYWGAWVESGFWRNVVNTGIVVVCTVVISLTLGTLGGYALARSGFRYAFWLLMIALVFRAMPHITLVSGYLLPFFEWNLWGHLPTAIIVLVAINQPFTLWMLHSFFLNIPKDLDESAMVDGCTRFQAFRHVIMPVMWPGVITTGLFSFLLAYNDFAVTAMLLSSENQTMVPRIASFLGSVQQEGNVMFAVAAVVSATAPLFVLILFFQRQIVSGLTAGAVKG</sequence>
<evidence type="ECO:0000256" key="7">
    <source>
        <dbReference type="RuleBase" id="RU363032"/>
    </source>
</evidence>
<dbReference type="EMBL" id="JAAZQQ010000001">
    <property type="protein sequence ID" value="NKX43723.1"/>
    <property type="molecule type" value="Genomic_DNA"/>
</dbReference>
<feature type="transmembrane region" description="Helical" evidence="7">
    <location>
        <begin position="116"/>
        <end position="140"/>
    </location>
</feature>
<dbReference type="Gene3D" id="1.10.3720.10">
    <property type="entry name" value="MetI-like"/>
    <property type="match status" value="1"/>
</dbReference>
<evidence type="ECO:0000256" key="2">
    <source>
        <dbReference type="ARBA" id="ARBA00022448"/>
    </source>
</evidence>
<evidence type="ECO:0000313" key="10">
    <source>
        <dbReference type="Proteomes" id="UP000526408"/>
    </source>
</evidence>
<dbReference type="InterPro" id="IPR000515">
    <property type="entry name" value="MetI-like"/>
</dbReference>
<keyword evidence="10" id="KW-1185">Reference proteome</keyword>
<comment type="caution">
    <text evidence="9">The sequence shown here is derived from an EMBL/GenBank/DDBJ whole genome shotgun (WGS) entry which is preliminary data.</text>
</comment>
<evidence type="ECO:0000256" key="3">
    <source>
        <dbReference type="ARBA" id="ARBA00022475"/>
    </source>
</evidence>
<comment type="similarity">
    <text evidence="7">Belongs to the binding-protein-dependent transport system permease family.</text>
</comment>
<keyword evidence="2 7" id="KW-0813">Transport</keyword>
<dbReference type="RefSeq" id="WP_168622074.1">
    <property type="nucleotide sequence ID" value="NZ_JAAZQQ010000001.1"/>
</dbReference>
<feature type="transmembrane region" description="Helical" evidence="7">
    <location>
        <begin position="9"/>
        <end position="34"/>
    </location>
</feature>
<dbReference type="GO" id="GO:0055085">
    <property type="term" value="P:transmembrane transport"/>
    <property type="evidence" value="ECO:0007669"/>
    <property type="project" value="InterPro"/>
</dbReference>
<accession>A0A7X6JYE7</accession>
<evidence type="ECO:0000256" key="5">
    <source>
        <dbReference type="ARBA" id="ARBA00022989"/>
    </source>
</evidence>
<dbReference type="GO" id="GO:0005886">
    <property type="term" value="C:plasma membrane"/>
    <property type="evidence" value="ECO:0007669"/>
    <property type="project" value="UniProtKB-SubCell"/>
</dbReference>
<name>A0A7X6JYE7_9RHOB</name>
<dbReference type="PANTHER" id="PTHR32243:SF18">
    <property type="entry name" value="INNER MEMBRANE ABC TRANSPORTER PERMEASE PROTEIN YCJP"/>
    <property type="match status" value="1"/>
</dbReference>
<feature type="transmembrane region" description="Helical" evidence="7">
    <location>
        <begin position="199"/>
        <end position="221"/>
    </location>
</feature>
<proteinExistence type="inferred from homology"/>
<feature type="transmembrane region" description="Helical" evidence="7">
    <location>
        <begin position="88"/>
        <end position="109"/>
    </location>
</feature>
<evidence type="ECO:0000256" key="6">
    <source>
        <dbReference type="ARBA" id="ARBA00023136"/>
    </source>
</evidence>
<organism evidence="9 10">
    <name type="scientific">Roseicyclus persicicus</name>
    <dbReference type="NCBI Taxonomy" id="2650661"/>
    <lineage>
        <taxon>Bacteria</taxon>
        <taxon>Pseudomonadati</taxon>
        <taxon>Pseudomonadota</taxon>
        <taxon>Alphaproteobacteria</taxon>
        <taxon>Rhodobacterales</taxon>
        <taxon>Roseobacteraceae</taxon>
        <taxon>Roseicyclus</taxon>
    </lineage>
</organism>
<feature type="transmembrane region" description="Helical" evidence="7">
    <location>
        <begin position="255"/>
        <end position="276"/>
    </location>
</feature>
<keyword evidence="6 7" id="KW-0472">Membrane</keyword>
<evidence type="ECO:0000259" key="8">
    <source>
        <dbReference type="PROSITE" id="PS50928"/>
    </source>
</evidence>
<dbReference type="Proteomes" id="UP000526408">
    <property type="component" value="Unassembled WGS sequence"/>
</dbReference>
<dbReference type="InterPro" id="IPR035906">
    <property type="entry name" value="MetI-like_sf"/>
</dbReference>
<evidence type="ECO:0000256" key="1">
    <source>
        <dbReference type="ARBA" id="ARBA00004651"/>
    </source>
</evidence>
<keyword evidence="4 7" id="KW-0812">Transmembrane</keyword>
<keyword evidence="3" id="KW-1003">Cell membrane</keyword>
<dbReference type="PANTHER" id="PTHR32243">
    <property type="entry name" value="MALTOSE TRANSPORT SYSTEM PERMEASE-RELATED"/>
    <property type="match status" value="1"/>
</dbReference>
<evidence type="ECO:0000313" key="9">
    <source>
        <dbReference type="EMBL" id="NKX43723.1"/>
    </source>
</evidence>
<comment type="subcellular location">
    <subcellularLocation>
        <location evidence="1 7">Cell membrane</location>
        <topology evidence="1 7">Multi-pass membrane protein</topology>
    </subcellularLocation>
</comment>
<feature type="domain" description="ABC transmembrane type-1" evidence="8">
    <location>
        <begin position="84"/>
        <end position="274"/>
    </location>
</feature>